<dbReference type="EMBL" id="CM004392">
    <property type="protein sequence ID" value="OAY47853.1"/>
    <property type="molecule type" value="Genomic_DNA"/>
</dbReference>
<proteinExistence type="predicted"/>
<evidence type="ECO:0000313" key="1">
    <source>
        <dbReference type="EMBL" id="OAY47853.1"/>
    </source>
</evidence>
<reference evidence="1" key="1">
    <citation type="submission" date="2016-02" db="EMBL/GenBank/DDBJ databases">
        <title>WGS assembly of Manihot esculenta.</title>
        <authorList>
            <person name="Bredeson J.V."/>
            <person name="Prochnik S.E."/>
            <person name="Lyons J.B."/>
            <person name="Schmutz J."/>
            <person name="Grimwood J."/>
            <person name="Vrebalov J."/>
            <person name="Bart R.S."/>
            <person name="Amuge T."/>
            <person name="Ferguson M.E."/>
            <person name="Green R."/>
            <person name="Putnam N."/>
            <person name="Stites J."/>
            <person name="Rounsley S."/>
            <person name="Rokhsar D.S."/>
        </authorList>
    </citation>
    <scope>NUCLEOTIDE SEQUENCE [LARGE SCALE GENOMIC DNA]</scope>
    <source>
        <tissue evidence="1">Leaf</tissue>
    </source>
</reference>
<sequence length="79" mass="8793">MGKGDVELDFTSRKKLMLLNSAVQPFLGFVELGFPFTHNGGTAPTRQVVISHNALFTQQIHFEVDLFTQPIIGIRDASF</sequence>
<name>A0A2C9VPY6_MANES</name>
<dbReference type="AlphaFoldDB" id="A0A2C9VPY6"/>
<accession>A0A2C9VPY6</accession>
<gene>
    <name evidence="1" type="ORF">MANES_06G110800</name>
</gene>
<organism evidence="1">
    <name type="scientific">Manihot esculenta</name>
    <name type="common">Cassava</name>
    <name type="synonym">Jatropha manihot</name>
    <dbReference type="NCBI Taxonomy" id="3983"/>
    <lineage>
        <taxon>Eukaryota</taxon>
        <taxon>Viridiplantae</taxon>
        <taxon>Streptophyta</taxon>
        <taxon>Embryophyta</taxon>
        <taxon>Tracheophyta</taxon>
        <taxon>Spermatophyta</taxon>
        <taxon>Magnoliopsida</taxon>
        <taxon>eudicotyledons</taxon>
        <taxon>Gunneridae</taxon>
        <taxon>Pentapetalae</taxon>
        <taxon>rosids</taxon>
        <taxon>fabids</taxon>
        <taxon>Malpighiales</taxon>
        <taxon>Euphorbiaceae</taxon>
        <taxon>Crotonoideae</taxon>
        <taxon>Manihoteae</taxon>
        <taxon>Manihot</taxon>
    </lineage>
</organism>
<protein>
    <submittedName>
        <fullName evidence="1">Uncharacterized protein</fullName>
    </submittedName>
</protein>